<dbReference type="InterPro" id="IPR050086">
    <property type="entry name" value="MetN_ABC_transporter-like"/>
</dbReference>
<evidence type="ECO:0000256" key="8">
    <source>
        <dbReference type="ARBA" id="ARBA00023136"/>
    </source>
</evidence>
<dbReference type="GO" id="GO:0015424">
    <property type="term" value="F:ABC-type amino acid transporter activity"/>
    <property type="evidence" value="ECO:0007669"/>
    <property type="project" value="InterPro"/>
</dbReference>
<dbReference type="Gene3D" id="3.40.50.300">
    <property type="entry name" value="P-loop containing nucleotide triphosphate hydrolases"/>
    <property type="match status" value="1"/>
</dbReference>
<dbReference type="InterPro" id="IPR027417">
    <property type="entry name" value="P-loop_NTPase"/>
</dbReference>
<dbReference type="RefSeq" id="WP_353475575.1">
    <property type="nucleotide sequence ID" value="NZ_CP123386.1"/>
</dbReference>
<geneLocation type="plasmid" evidence="10">
    <name>unnamed1</name>
</geneLocation>
<dbReference type="PIRSF" id="PIRSF039085">
    <property type="entry name" value="ABC_ATPase_HisP"/>
    <property type="match status" value="1"/>
</dbReference>
<comment type="subcellular location">
    <subcellularLocation>
        <location evidence="1">Cell membrane</location>
        <topology evidence="1">Peripheral membrane protein</topology>
    </subcellularLocation>
</comment>
<dbReference type="SMART" id="SM00382">
    <property type="entry name" value="AAA"/>
    <property type="match status" value="1"/>
</dbReference>
<keyword evidence="3" id="KW-0813">Transport</keyword>
<dbReference type="EMBL" id="CP123386">
    <property type="protein sequence ID" value="XCC96682.1"/>
    <property type="molecule type" value="Genomic_DNA"/>
</dbReference>
<evidence type="ECO:0000256" key="7">
    <source>
        <dbReference type="ARBA" id="ARBA00022970"/>
    </source>
</evidence>
<keyword evidence="6 10" id="KW-0067">ATP-binding</keyword>
<keyword evidence="4" id="KW-1003">Cell membrane</keyword>
<evidence type="ECO:0000256" key="4">
    <source>
        <dbReference type="ARBA" id="ARBA00022475"/>
    </source>
</evidence>
<dbReference type="GO" id="GO:0016887">
    <property type="term" value="F:ATP hydrolysis activity"/>
    <property type="evidence" value="ECO:0007669"/>
    <property type="project" value="InterPro"/>
</dbReference>
<comment type="similarity">
    <text evidence="2">Belongs to the ABC transporter superfamily.</text>
</comment>
<dbReference type="InterPro" id="IPR003593">
    <property type="entry name" value="AAA+_ATPase"/>
</dbReference>
<evidence type="ECO:0000256" key="2">
    <source>
        <dbReference type="ARBA" id="ARBA00005417"/>
    </source>
</evidence>
<dbReference type="PANTHER" id="PTHR43166">
    <property type="entry name" value="AMINO ACID IMPORT ATP-BINDING PROTEIN"/>
    <property type="match status" value="1"/>
</dbReference>
<dbReference type="InterPro" id="IPR030679">
    <property type="entry name" value="ABC_ATPase_HisP-typ"/>
</dbReference>
<dbReference type="FunFam" id="3.40.50.300:FF:000020">
    <property type="entry name" value="Amino acid ABC transporter ATP-binding component"/>
    <property type="match status" value="1"/>
</dbReference>
<gene>
    <name evidence="10" type="ORF">PVT71_23580</name>
</gene>
<evidence type="ECO:0000259" key="9">
    <source>
        <dbReference type="PROSITE" id="PS50893"/>
    </source>
</evidence>
<feature type="domain" description="ABC transporter" evidence="9">
    <location>
        <begin position="9"/>
        <end position="249"/>
    </location>
</feature>
<dbReference type="AlphaFoldDB" id="A0AAU8AQ91"/>
<protein>
    <submittedName>
        <fullName evidence="10">Amino acid ABC transporter ATP-binding protein</fullName>
    </submittedName>
</protein>
<keyword evidence="5" id="KW-0547">Nucleotide-binding</keyword>
<reference evidence="10" key="1">
    <citation type="submission" date="2023-02" db="EMBL/GenBank/DDBJ databases">
        <title>Description and genomic characterization of Salipiger bruguierae sp. nov., isolated from the sediment of mangrove plant Bruguiera sexangula.</title>
        <authorList>
            <person name="Long M."/>
        </authorList>
    </citation>
    <scope>NUCLEOTIDE SEQUENCE</scope>
    <source>
        <strain evidence="10">H15</strain>
        <plasmid evidence="10">unnamed1</plasmid>
    </source>
</reference>
<evidence type="ECO:0000313" key="10">
    <source>
        <dbReference type="EMBL" id="XCC96682.1"/>
    </source>
</evidence>
<dbReference type="PROSITE" id="PS50893">
    <property type="entry name" value="ABC_TRANSPORTER_2"/>
    <property type="match status" value="1"/>
</dbReference>
<evidence type="ECO:0000256" key="1">
    <source>
        <dbReference type="ARBA" id="ARBA00004202"/>
    </source>
</evidence>
<keyword evidence="8" id="KW-0472">Membrane</keyword>
<evidence type="ECO:0000256" key="5">
    <source>
        <dbReference type="ARBA" id="ARBA00022741"/>
    </source>
</evidence>
<keyword evidence="10" id="KW-0614">Plasmid</keyword>
<dbReference type="PROSITE" id="PS00211">
    <property type="entry name" value="ABC_TRANSPORTER_1"/>
    <property type="match status" value="1"/>
</dbReference>
<proteinExistence type="inferred from homology"/>
<name>A0AAU8AQ91_9RHOB</name>
<sequence length="254" mass="27779">MTQSHDPVIRLRGLRKKFGRLEVLKGIDLDLHRGEVLSVIGPSGSGKSTLIRCLNLMEEPSSGEFSFKGRAVSPRFRVKEPGIGAGELRRRVGMVFQHFNLFPHLTVLENITKGPCIVLREDRRAAEEHALSLLAEVGLADKAQAYPAHLSGGQKQRVAIARALALRPEVMLFDEPTSALDPELVGEVLAVVRRLAEGGMTMVLVTHEMGFAADVASRVLFMESGMVAEAGSPDEILRAPKSERLQGFLARFHA</sequence>
<dbReference type="Pfam" id="PF00005">
    <property type="entry name" value="ABC_tran"/>
    <property type="match status" value="1"/>
</dbReference>
<dbReference type="InterPro" id="IPR003439">
    <property type="entry name" value="ABC_transporter-like_ATP-bd"/>
</dbReference>
<evidence type="ECO:0000256" key="3">
    <source>
        <dbReference type="ARBA" id="ARBA00022448"/>
    </source>
</evidence>
<keyword evidence="7" id="KW-0029">Amino-acid transport</keyword>
<dbReference type="CDD" id="cd03262">
    <property type="entry name" value="ABC_HisP_GlnQ"/>
    <property type="match status" value="1"/>
</dbReference>
<dbReference type="GO" id="GO:0005886">
    <property type="term" value="C:plasma membrane"/>
    <property type="evidence" value="ECO:0007669"/>
    <property type="project" value="UniProtKB-SubCell"/>
</dbReference>
<dbReference type="InterPro" id="IPR017871">
    <property type="entry name" value="ABC_transporter-like_CS"/>
</dbReference>
<accession>A0AAU8AQ91</accession>
<evidence type="ECO:0000256" key="6">
    <source>
        <dbReference type="ARBA" id="ARBA00022840"/>
    </source>
</evidence>
<dbReference type="GO" id="GO:0005524">
    <property type="term" value="F:ATP binding"/>
    <property type="evidence" value="ECO:0007669"/>
    <property type="project" value="UniProtKB-KW"/>
</dbReference>
<dbReference type="PANTHER" id="PTHR43166:SF9">
    <property type="entry name" value="GLUTAMATE_ASPARTATE IMPORT ATP-BINDING PROTEIN GLTL"/>
    <property type="match status" value="1"/>
</dbReference>
<organism evidence="10">
    <name type="scientific">Alloyangia sp. H15</name>
    <dbReference type="NCBI Taxonomy" id="3029062"/>
    <lineage>
        <taxon>Bacteria</taxon>
        <taxon>Pseudomonadati</taxon>
        <taxon>Pseudomonadota</taxon>
        <taxon>Alphaproteobacteria</taxon>
        <taxon>Rhodobacterales</taxon>
        <taxon>Roseobacteraceae</taxon>
        <taxon>Alloyangia</taxon>
    </lineage>
</organism>
<dbReference type="SUPFAM" id="SSF52540">
    <property type="entry name" value="P-loop containing nucleoside triphosphate hydrolases"/>
    <property type="match status" value="1"/>
</dbReference>